<keyword evidence="2" id="KW-1185">Reference proteome</keyword>
<comment type="caution">
    <text evidence="1">The sequence shown here is derived from an EMBL/GenBank/DDBJ whole genome shotgun (WGS) entry which is preliminary data.</text>
</comment>
<dbReference type="Proteomes" id="UP001216150">
    <property type="component" value="Unassembled WGS sequence"/>
</dbReference>
<reference evidence="1 2" key="1">
    <citation type="journal article" date="2023" name="IMA Fungus">
        <title>Comparative genomic study of the Penicillium genus elucidates a diverse pangenome and 15 lateral gene transfer events.</title>
        <authorList>
            <person name="Petersen C."/>
            <person name="Sorensen T."/>
            <person name="Nielsen M.R."/>
            <person name="Sondergaard T.E."/>
            <person name="Sorensen J.L."/>
            <person name="Fitzpatrick D.A."/>
            <person name="Frisvad J.C."/>
            <person name="Nielsen K.L."/>
        </authorList>
    </citation>
    <scope>NUCLEOTIDE SEQUENCE [LARGE SCALE GENOMIC DNA]</scope>
    <source>
        <strain evidence="1 2">IBT 29057</strain>
    </source>
</reference>
<name>A0AAD6DC26_9EURO</name>
<dbReference type="EMBL" id="JAQJAC010000010">
    <property type="protein sequence ID" value="KAJ5568934.1"/>
    <property type="molecule type" value="Genomic_DNA"/>
</dbReference>
<evidence type="ECO:0000313" key="2">
    <source>
        <dbReference type="Proteomes" id="UP001216150"/>
    </source>
</evidence>
<sequence>MDSSTALETLREASDDFLSSHHSEAALVIRELGDRLTKIVSRHGLGSPRCIFCHDRAQNPIQTSFCDSNRTTDNGRPALGQEEIEFSEGTAITNKDDGQESLPALKLYKALLSEIPQLWDLIPKHMDEWIEGIYQGSGRWMIFIERLERIQKPTTEDKLYRALALRGLALQFSIFESQNPPRRNKKRDGRVPKFVRDHLCAPEKEIKKISHYIQAGKKHLKVEEAFRHELEQRKSIYAGEAYSGRGISALTALAITPFRNLQLGEIPRFVDKFFANGAKIKLRLPFPSTGLSESIEKEEFCLLEVVERASRWFTELQSCFLSVTIPRDRRKRRRLSYYGTDTHHTLSPTSGSVSPSQLVESLTEPQDLRPVEVLHTSDAPNDIEMSHFEPSAIEAPYQFGSSGQSTSYYARDNLFRFASNSIVSPTGETNKTNIAMEETTGLDSLSSDALFTFPLGSTLEQIGEINETNATMQDIGGLDPLSSDGLFISQIDSILDKTGETNEANVTMEETTGLDPLSSDALFTFPLGSTLEQIGEINETNATMQDIGGLDPLSSDGLFISQIDSILDKTGEINETNVTMQETGPLISSNRTGQAEQETAKNILSALFPDFQTDSISSEAGQMPLTPHTTSSNGVITQAGHNIITV</sequence>
<proteinExistence type="predicted"/>
<evidence type="ECO:0000313" key="1">
    <source>
        <dbReference type="EMBL" id="KAJ5568934.1"/>
    </source>
</evidence>
<protein>
    <submittedName>
        <fullName evidence="1">Uncharacterized protein</fullName>
    </submittedName>
</protein>
<organism evidence="1 2">
    <name type="scientific">Penicillium hetheringtonii</name>
    <dbReference type="NCBI Taxonomy" id="911720"/>
    <lineage>
        <taxon>Eukaryota</taxon>
        <taxon>Fungi</taxon>
        <taxon>Dikarya</taxon>
        <taxon>Ascomycota</taxon>
        <taxon>Pezizomycotina</taxon>
        <taxon>Eurotiomycetes</taxon>
        <taxon>Eurotiomycetidae</taxon>
        <taxon>Eurotiales</taxon>
        <taxon>Aspergillaceae</taxon>
        <taxon>Penicillium</taxon>
    </lineage>
</organism>
<dbReference type="AlphaFoldDB" id="A0AAD6DC26"/>
<accession>A0AAD6DC26</accession>
<gene>
    <name evidence="1" type="ORF">N7450_011420</name>
</gene>